<dbReference type="Proteomes" id="UP000601435">
    <property type="component" value="Unassembled WGS sequence"/>
</dbReference>
<dbReference type="EMBL" id="CAJNJA010013880">
    <property type="protein sequence ID" value="CAE7331149.1"/>
    <property type="molecule type" value="Genomic_DNA"/>
</dbReference>
<dbReference type="AlphaFoldDB" id="A0A812NTG5"/>
<keyword evidence="3" id="KW-1185">Reference proteome</keyword>
<protein>
    <submittedName>
        <fullName evidence="2">Uncharacterized protein</fullName>
    </submittedName>
</protein>
<accession>A0A812NTG5</accession>
<evidence type="ECO:0000313" key="3">
    <source>
        <dbReference type="Proteomes" id="UP000601435"/>
    </source>
</evidence>
<sequence length="86" mass="9606">MSGRHGRRVGPPQDADELPYESRELPIDEGQYYSGPLIITYGAEEMYNPSGRTGAVRQKGHSCMPAFIKKRFYDVNGTQVTVDVRG</sequence>
<reference evidence="2" key="1">
    <citation type="submission" date="2021-02" db="EMBL/GenBank/DDBJ databases">
        <authorList>
            <person name="Dougan E. K."/>
            <person name="Rhodes N."/>
            <person name="Thang M."/>
            <person name="Chan C."/>
        </authorList>
    </citation>
    <scope>NUCLEOTIDE SEQUENCE</scope>
</reference>
<evidence type="ECO:0000313" key="2">
    <source>
        <dbReference type="EMBL" id="CAE7331149.1"/>
    </source>
</evidence>
<organism evidence="2 3">
    <name type="scientific">Symbiodinium necroappetens</name>
    <dbReference type="NCBI Taxonomy" id="1628268"/>
    <lineage>
        <taxon>Eukaryota</taxon>
        <taxon>Sar</taxon>
        <taxon>Alveolata</taxon>
        <taxon>Dinophyceae</taxon>
        <taxon>Suessiales</taxon>
        <taxon>Symbiodiniaceae</taxon>
        <taxon>Symbiodinium</taxon>
    </lineage>
</organism>
<evidence type="ECO:0000256" key="1">
    <source>
        <dbReference type="SAM" id="MobiDB-lite"/>
    </source>
</evidence>
<comment type="caution">
    <text evidence="2">The sequence shown here is derived from an EMBL/GenBank/DDBJ whole genome shotgun (WGS) entry which is preliminary data.</text>
</comment>
<dbReference type="OrthoDB" id="443513at2759"/>
<gene>
    <name evidence="2" type="ORF">SNEC2469_LOCUS8400</name>
</gene>
<feature type="non-terminal residue" evidence="2">
    <location>
        <position position="1"/>
    </location>
</feature>
<name>A0A812NTG5_9DINO</name>
<feature type="region of interest" description="Disordered" evidence="1">
    <location>
        <begin position="1"/>
        <end position="27"/>
    </location>
</feature>
<proteinExistence type="predicted"/>